<accession>A0A1U7CJW5</accession>
<dbReference type="OrthoDB" id="272710at2"/>
<dbReference type="Proteomes" id="UP000186309">
    <property type="component" value="Chromosome"/>
</dbReference>
<proteinExistence type="predicted"/>
<dbReference type="KEGG" id="pbor:BSF38_00645"/>
<evidence type="ECO:0000313" key="3">
    <source>
        <dbReference type="EMBL" id="APW59230.1"/>
    </source>
</evidence>
<evidence type="ECO:0000313" key="4">
    <source>
        <dbReference type="Proteomes" id="UP000186309"/>
    </source>
</evidence>
<gene>
    <name evidence="3" type="ORF">BSF38_00645</name>
</gene>
<keyword evidence="1" id="KW-0175">Coiled coil</keyword>
<feature type="region of interest" description="Disordered" evidence="2">
    <location>
        <begin position="176"/>
        <end position="200"/>
    </location>
</feature>
<sequence length="223" mass="24668">MNDPIDGHPNTSPPTAPGPAALTAEEQQRLRTLESQLKEYQRLQEATLEQKESERLRALAEKGQIEEALSQQRQAWEQKHAEALSRYSSLERQVYEERKTAAIAEAFHGRSFVGDSPEQKTAAAAMVRRLLQDEFETVRDASGALLVRDKVSGRPAAEAIRERLDSAQFAIFFAPSSRGGSGSDGTRAPALPHSVQPGSLESIASQFRDRQNQYQSFGLHPLS</sequence>
<keyword evidence="4" id="KW-1185">Reference proteome</keyword>
<dbReference type="STRING" id="1387353.BSF38_00645"/>
<evidence type="ECO:0000256" key="2">
    <source>
        <dbReference type="SAM" id="MobiDB-lite"/>
    </source>
</evidence>
<organism evidence="3 4">
    <name type="scientific">Paludisphaera borealis</name>
    <dbReference type="NCBI Taxonomy" id="1387353"/>
    <lineage>
        <taxon>Bacteria</taxon>
        <taxon>Pseudomonadati</taxon>
        <taxon>Planctomycetota</taxon>
        <taxon>Planctomycetia</taxon>
        <taxon>Isosphaerales</taxon>
        <taxon>Isosphaeraceae</taxon>
        <taxon>Paludisphaera</taxon>
    </lineage>
</organism>
<dbReference type="EMBL" id="CP019082">
    <property type="protein sequence ID" value="APW59230.1"/>
    <property type="molecule type" value="Genomic_DNA"/>
</dbReference>
<name>A0A1U7CJW5_9BACT</name>
<reference evidence="4" key="1">
    <citation type="submission" date="2016-12" db="EMBL/GenBank/DDBJ databases">
        <title>Comparative genomics of four Isosphaeraceae planctomycetes: a common pool of plasmids and glycoside hydrolase genes.</title>
        <authorList>
            <person name="Ivanova A."/>
        </authorList>
    </citation>
    <scope>NUCLEOTIDE SEQUENCE [LARGE SCALE GENOMIC DNA]</scope>
    <source>
        <strain evidence="4">PX4</strain>
    </source>
</reference>
<feature type="coiled-coil region" evidence="1">
    <location>
        <begin position="23"/>
        <end position="93"/>
    </location>
</feature>
<protein>
    <submittedName>
        <fullName evidence="3">Uncharacterized protein</fullName>
    </submittedName>
</protein>
<dbReference type="RefSeq" id="WP_076343437.1">
    <property type="nucleotide sequence ID" value="NZ_CP019082.1"/>
</dbReference>
<feature type="region of interest" description="Disordered" evidence="2">
    <location>
        <begin position="1"/>
        <end position="22"/>
    </location>
</feature>
<dbReference type="AlphaFoldDB" id="A0A1U7CJW5"/>
<evidence type="ECO:0000256" key="1">
    <source>
        <dbReference type="SAM" id="Coils"/>
    </source>
</evidence>